<evidence type="ECO:0000313" key="1">
    <source>
        <dbReference type="EMBL" id="EHH28102.1"/>
    </source>
</evidence>
<protein>
    <submittedName>
        <fullName evidence="1">Uncharacterized protein</fullName>
    </submittedName>
</protein>
<sequence length="52" mass="5534">MSSVPRTLPLLTLQMDLLPPNPAPSLPPSSLPTGHLGRVKMAIRTVAAIFTQ</sequence>
<accession>F6R9T8</accession>
<dbReference type="AlphaFoldDB" id="F6R9T8"/>
<reference evidence="1" key="1">
    <citation type="journal article" date="2011" name="Nat. Biotechnol.">
        <title>Genome sequencing and comparison of two nonhuman primate animal models, the cynomolgus and Chinese rhesus macaques.</title>
        <authorList>
            <person name="Yan G."/>
            <person name="Zhang G."/>
            <person name="Fang X."/>
            <person name="Zhang Y."/>
            <person name="Li C."/>
            <person name="Ling F."/>
            <person name="Cooper D.N."/>
            <person name="Li Q."/>
            <person name="Li Y."/>
            <person name="van Gool A.J."/>
            <person name="Du H."/>
            <person name="Chen J."/>
            <person name="Chen R."/>
            <person name="Zhang P."/>
            <person name="Huang Z."/>
            <person name="Thompson J.R."/>
            <person name="Meng Y."/>
            <person name="Bai Y."/>
            <person name="Wang J."/>
            <person name="Zhuo M."/>
            <person name="Wang T."/>
            <person name="Huang Y."/>
            <person name="Wei L."/>
            <person name="Li J."/>
            <person name="Wang Z."/>
            <person name="Hu H."/>
            <person name="Yang P."/>
            <person name="Le L."/>
            <person name="Stenson P.D."/>
            <person name="Li B."/>
            <person name="Liu X."/>
            <person name="Ball E.V."/>
            <person name="An N."/>
            <person name="Huang Q."/>
            <person name="Zhang Y."/>
            <person name="Fan W."/>
            <person name="Zhang X."/>
            <person name="Li Y."/>
            <person name="Wang W."/>
            <person name="Katze M.G."/>
            <person name="Su B."/>
            <person name="Nielsen R."/>
            <person name="Yang H."/>
            <person name="Wang J."/>
            <person name="Wang X."/>
            <person name="Wang J."/>
        </authorList>
    </citation>
    <scope>NUCLEOTIDE SEQUENCE [LARGE SCALE GENOMIC DNA]</scope>
    <source>
        <strain evidence="1">CR-5</strain>
    </source>
</reference>
<name>F6R9T8_MACMU</name>
<gene>
    <name evidence="1" type="ORF">EGK_18450</name>
</gene>
<dbReference type="HOGENOM" id="CLU_3086592_0_0_1"/>
<dbReference type="EMBL" id="CM001259">
    <property type="protein sequence ID" value="EHH28102.1"/>
    <property type="molecule type" value="Genomic_DNA"/>
</dbReference>
<organism evidence="1">
    <name type="scientific">Macaca mulatta</name>
    <name type="common">Rhesus macaque</name>
    <dbReference type="NCBI Taxonomy" id="9544"/>
    <lineage>
        <taxon>Eukaryota</taxon>
        <taxon>Metazoa</taxon>
        <taxon>Chordata</taxon>
        <taxon>Craniata</taxon>
        <taxon>Vertebrata</taxon>
        <taxon>Euteleostomi</taxon>
        <taxon>Mammalia</taxon>
        <taxon>Eutheria</taxon>
        <taxon>Euarchontoglires</taxon>
        <taxon>Primates</taxon>
        <taxon>Haplorrhini</taxon>
        <taxon>Catarrhini</taxon>
        <taxon>Cercopithecidae</taxon>
        <taxon>Cercopithecinae</taxon>
        <taxon>Macaca</taxon>
    </lineage>
</organism>
<proteinExistence type="predicted"/>
<dbReference type="Proteomes" id="UP000013456">
    <property type="component" value="Chromosome 7"/>
</dbReference>